<organism evidence="2 3">
    <name type="scientific">Polyplosphaeria fusca</name>
    <dbReference type="NCBI Taxonomy" id="682080"/>
    <lineage>
        <taxon>Eukaryota</taxon>
        <taxon>Fungi</taxon>
        <taxon>Dikarya</taxon>
        <taxon>Ascomycota</taxon>
        <taxon>Pezizomycotina</taxon>
        <taxon>Dothideomycetes</taxon>
        <taxon>Pleosporomycetidae</taxon>
        <taxon>Pleosporales</taxon>
        <taxon>Tetraplosphaeriaceae</taxon>
        <taxon>Polyplosphaeria</taxon>
    </lineage>
</organism>
<dbReference type="PROSITE" id="PS51257">
    <property type="entry name" value="PROKAR_LIPOPROTEIN"/>
    <property type="match status" value="1"/>
</dbReference>
<dbReference type="EMBL" id="ML996098">
    <property type="protein sequence ID" value="KAF2741088.1"/>
    <property type="molecule type" value="Genomic_DNA"/>
</dbReference>
<dbReference type="Proteomes" id="UP000799444">
    <property type="component" value="Unassembled WGS sequence"/>
</dbReference>
<gene>
    <name evidence="2" type="ORF">EJ04DRAFT_592739</name>
</gene>
<keyword evidence="3" id="KW-1185">Reference proteome</keyword>
<reference evidence="2" key="1">
    <citation type="journal article" date="2020" name="Stud. Mycol.">
        <title>101 Dothideomycetes genomes: a test case for predicting lifestyles and emergence of pathogens.</title>
        <authorList>
            <person name="Haridas S."/>
            <person name="Albert R."/>
            <person name="Binder M."/>
            <person name="Bloem J."/>
            <person name="Labutti K."/>
            <person name="Salamov A."/>
            <person name="Andreopoulos B."/>
            <person name="Baker S."/>
            <person name="Barry K."/>
            <person name="Bills G."/>
            <person name="Bluhm B."/>
            <person name="Cannon C."/>
            <person name="Castanera R."/>
            <person name="Culley D."/>
            <person name="Daum C."/>
            <person name="Ezra D."/>
            <person name="Gonzalez J."/>
            <person name="Henrissat B."/>
            <person name="Kuo A."/>
            <person name="Liang C."/>
            <person name="Lipzen A."/>
            <person name="Lutzoni F."/>
            <person name="Magnuson J."/>
            <person name="Mondo S."/>
            <person name="Nolan M."/>
            <person name="Ohm R."/>
            <person name="Pangilinan J."/>
            <person name="Park H.-J."/>
            <person name="Ramirez L."/>
            <person name="Alfaro M."/>
            <person name="Sun H."/>
            <person name="Tritt A."/>
            <person name="Yoshinaga Y."/>
            <person name="Zwiers L.-H."/>
            <person name="Turgeon B."/>
            <person name="Goodwin S."/>
            <person name="Spatafora J."/>
            <person name="Crous P."/>
            <person name="Grigoriev I."/>
        </authorList>
    </citation>
    <scope>NUCLEOTIDE SEQUENCE</scope>
    <source>
        <strain evidence="2">CBS 125425</strain>
    </source>
</reference>
<feature type="region of interest" description="Disordered" evidence="1">
    <location>
        <begin position="198"/>
        <end position="220"/>
    </location>
</feature>
<accession>A0A9P4V970</accession>
<evidence type="ECO:0000313" key="2">
    <source>
        <dbReference type="EMBL" id="KAF2741088.1"/>
    </source>
</evidence>
<evidence type="ECO:0000313" key="3">
    <source>
        <dbReference type="Proteomes" id="UP000799444"/>
    </source>
</evidence>
<name>A0A9P4V970_9PLEO</name>
<evidence type="ECO:0000256" key="1">
    <source>
        <dbReference type="SAM" id="MobiDB-lite"/>
    </source>
</evidence>
<dbReference type="AlphaFoldDB" id="A0A9P4V970"/>
<comment type="caution">
    <text evidence="2">The sequence shown here is derived from an EMBL/GenBank/DDBJ whole genome shotgun (WGS) entry which is preliminary data.</text>
</comment>
<proteinExistence type="predicted"/>
<protein>
    <submittedName>
        <fullName evidence="2">Uncharacterized protein</fullName>
    </submittedName>
</protein>
<sequence length="220" mass="23157">MARAKGVWTVDNRRHGASSSMALGCCEGTASVCVGGLAAAVHPKHHAPSTKHEGAGGCGIICTLRRPRMARLSASSQASGRLLSSAGRVRAVTQMSLRSRVGRKPCHTPPTCSATPVAADLSPQAESLERYLAPGEPSGSDRPAPSMTALVHLPCTCPPLHHSTSEAMIPMTRPWLPGLPGYDGKRLQHARLPLVTSTRHFGGVGGRPKPQPRETMWMAG</sequence>